<dbReference type="EMBL" id="CM046389">
    <property type="protein sequence ID" value="KAI8566326.1"/>
    <property type="molecule type" value="Genomic_DNA"/>
</dbReference>
<gene>
    <name evidence="1" type="ORF">RHMOL_Rhmol02G0032100</name>
</gene>
<evidence type="ECO:0000313" key="1">
    <source>
        <dbReference type="EMBL" id="KAI8566326.1"/>
    </source>
</evidence>
<reference evidence="1" key="1">
    <citation type="submission" date="2022-02" db="EMBL/GenBank/DDBJ databases">
        <title>Plant Genome Project.</title>
        <authorList>
            <person name="Zhang R.-G."/>
        </authorList>
    </citation>
    <scope>NUCLEOTIDE SEQUENCE</scope>
    <source>
        <strain evidence="1">AT1</strain>
    </source>
</reference>
<evidence type="ECO:0000313" key="2">
    <source>
        <dbReference type="Proteomes" id="UP001062846"/>
    </source>
</evidence>
<accession>A0ACC0PME3</accession>
<protein>
    <submittedName>
        <fullName evidence="1">Uncharacterized protein</fullName>
    </submittedName>
</protein>
<comment type="caution">
    <text evidence="1">The sequence shown here is derived from an EMBL/GenBank/DDBJ whole genome shotgun (WGS) entry which is preliminary data.</text>
</comment>
<name>A0ACC0PME3_RHOML</name>
<proteinExistence type="predicted"/>
<organism evidence="1 2">
    <name type="scientific">Rhododendron molle</name>
    <name type="common">Chinese azalea</name>
    <name type="synonym">Azalea mollis</name>
    <dbReference type="NCBI Taxonomy" id="49168"/>
    <lineage>
        <taxon>Eukaryota</taxon>
        <taxon>Viridiplantae</taxon>
        <taxon>Streptophyta</taxon>
        <taxon>Embryophyta</taxon>
        <taxon>Tracheophyta</taxon>
        <taxon>Spermatophyta</taxon>
        <taxon>Magnoliopsida</taxon>
        <taxon>eudicotyledons</taxon>
        <taxon>Gunneridae</taxon>
        <taxon>Pentapetalae</taxon>
        <taxon>asterids</taxon>
        <taxon>Ericales</taxon>
        <taxon>Ericaceae</taxon>
        <taxon>Ericoideae</taxon>
        <taxon>Rhodoreae</taxon>
        <taxon>Rhododendron</taxon>
    </lineage>
</organism>
<keyword evidence="2" id="KW-1185">Reference proteome</keyword>
<sequence>MVFQASFHDDDMESSLLDIPSTPLSAKPCSQKRWSKAFFTIKCSRAFSSLVQDSSDQVVIDVFEPHPHFPTIDQPVLLTHIVKKKNLGQLIAQYNGVEGLASHLNTDLDGGIDGDAEDVSRRNQEFGSNTYPSPPAKNLFYFVFQALRDPTTLVLLVFASLSLGFGIKENGWGEGWYNGGSIFVAVLPGIAVSAIRNFRKNKQHVKLSRAISKIQVDVVRSGRRQQVSIFDIVVGDVVYLKKGDQIPADGLFIDEHSLLVEESSITGESNPVEVDLTQNPFLLSGTKVADGGGRMLVTSVGMNTTWGESMSTISMDSNEQTPLKSRLKKLTSLLEKVGLSVAFLVFVILLIQYFTGNTKDENGNTEYTGSKTKASNIINSVLAIIAAAVTIVDVAIPERLPLAVTLTLAYSRRQMRSDHAMIQIRKLSACETVGSATTICTDKTGMLTLNQMKVTEFWLGQDFVNENGSSSIASSVVELLHQGVGLNTTGWVCKTVSGSEFEVTSNLTEKAILSWAVLELKMDMEGLKRSCDILHVDAFNSMKKRSGVLMRKKGENTMNVHWKGAAEIVLAMCSNYYDVNGNIKVLGDVERKKFDGIIQGMAANSLRWIAFAHKKVPEKVNEGEKTQMNIEEKSLTLLGIVGLNYPCPPGVKKAVEECQYAGVNVKIITGDNIVLAKAIATECGILKPNQDMESGAVVEGVEFRNYTPEERTEKIDKICVMGSSSAFDKLLMVQCLKQKGHVVAVTGDGTNDAPALKKADIGLLMGKQGTEVAKESSDIVILDDNFVSVATILTWGRCVYTNIQKFIQFQLTMNVAALIINFVVAISVGGVPLSAIQLLWLNLIMDTLGALALATGKPTKELIEKPPVGRTKPLTTNVMWRNLLCQAFYQTAVMLTLKFKGEAIFNVSADVNYTLMFNVFVLCQVFNEFNARKLEKKNVFEGIQKNKLFLGIVGVTIMLQVVMVEFLKQFADTERLSWWQWGVCVGFASVSWPLGWVVKWIPLPEKPFLLGEGVSPLELDPASATNSSDEVPLLPQTSFSLMPSELDPASATNSGDEVPLLPHTAFPLKPLELDLAKQQSNRDDKAAEMTKHQS</sequence>
<dbReference type="Proteomes" id="UP001062846">
    <property type="component" value="Chromosome 2"/>
</dbReference>